<dbReference type="PANTHER" id="PTHR30435:SF19">
    <property type="entry name" value="FLAGELLAR BASAL-BODY ROD PROTEIN FLGG"/>
    <property type="match status" value="1"/>
</dbReference>
<dbReference type="Pfam" id="PF07559">
    <property type="entry name" value="FlgE_D2"/>
    <property type="match status" value="1"/>
</dbReference>
<dbReference type="InterPro" id="IPR011491">
    <property type="entry name" value="FlgE_D2"/>
</dbReference>
<dbReference type="InterPro" id="IPR001444">
    <property type="entry name" value="Flag_bb_rod_N"/>
</dbReference>
<evidence type="ECO:0000313" key="11">
    <source>
        <dbReference type="Proteomes" id="UP000061135"/>
    </source>
</evidence>
<feature type="domain" description="Flagellar hook protein FlgE D2" evidence="9">
    <location>
        <begin position="171"/>
        <end position="228"/>
    </location>
</feature>
<proteinExistence type="inferred from homology"/>
<evidence type="ECO:0000259" key="9">
    <source>
        <dbReference type="Pfam" id="PF07559"/>
    </source>
</evidence>
<dbReference type="Pfam" id="PF00460">
    <property type="entry name" value="Flg_bb_rod"/>
    <property type="match status" value="1"/>
</dbReference>
<keyword evidence="10" id="KW-0282">Flagellum</keyword>
<evidence type="ECO:0000256" key="6">
    <source>
        <dbReference type="SAM" id="MobiDB-lite"/>
    </source>
</evidence>
<keyword evidence="10" id="KW-0969">Cilium</keyword>
<sequence length="577" mass="61197">MGYGIGLAGLTTTSQAIDVVSNNIANAQTVGYKNGQFVFADMYFKANDAQAKDRVGMGSQQQAIRRDQSYGSVTSTQNPLDLAITGPGMFMLAKDVVGTVPTESPSKFEYTRNGQFGTDSENRMVNPSGLLVVGYPSDESGNIIAGAKSVMTLDQTPLPSQPTQNSVVALNLDTRDGALDYAFSPTNSSTYSQATSQTIYDQNGTAHILAKYYKQVSSQALTLELDDEGGYSYNPTQSITRPNNEQLALIASTYKGEDKKYVTTSGARALGSGNTINTEDVTITGAVKTLTGGTLNTIGSTYDLTLSDGTHVPITQTRIGVEANGVYTTTPKYTASVTRFEVYATIDGNKVGHDPDTDADVNFIQQSDLSTYTQQMSIGTMAFLGGKNIDTLQLGSDGTPENDASTSLYINALSSSVAGDYGRTDDYGIMQFTITSDDMTALTAPSQTYANSQDGHTVSNLSSYAIDSDGKLVATYDNGETLVKGQLILAQFYNLDGLMPNGSNTFTATDASGEPILSAPGSGLLGQVRSKALEASNVDLTSQLVQLMVLQRQYSATSQALKLQASTLIDDAINMGR</sequence>
<dbReference type="SUPFAM" id="SSF117143">
    <property type="entry name" value="Flagellar hook protein flgE"/>
    <property type="match status" value="2"/>
</dbReference>
<evidence type="ECO:0000256" key="1">
    <source>
        <dbReference type="ARBA" id="ARBA00004117"/>
    </source>
</evidence>
<evidence type="ECO:0000259" key="8">
    <source>
        <dbReference type="Pfam" id="PF06429"/>
    </source>
</evidence>
<name>A0A0E3ZKE1_9BURK</name>
<evidence type="ECO:0000256" key="5">
    <source>
        <dbReference type="RuleBase" id="RU362116"/>
    </source>
</evidence>
<feature type="region of interest" description="Disordered" evidence="6">
    <location>
        <begin position="56"/>
        <end position="75"/>
    </location>
</feature>
<feature type="domain" description="Flagellar basal-body/hook protein C-terminal" evidence="8">
    <location>
        <begin position="530"/>
        <end position="562"/>
    </location>
</feature>
<keyword evidence="11" id="KW-1185">Reference proteome</keyword>
<dbReference type="PANTHER" id="PTHR30435">
    <property type="entry name" value="FLAGELLAR PROTEIN"/>
    <property type="match status" value="1"/>
</dbReference>
<dbReference type="STRING" id="1835254.CL55_00004580"/>
<comment type="subcellular location">
    <subcellularLocation>
        <location evidence="1 5">Bacterial flagellum basal body</location>
    </subcellularLocation>
</comment>
<dbReference type="InterPro" id="IPR037925">
    <property type="entry name" value="FlgE/F/G-like"/>
</dbReference>
<gene>
    <name evidence="10" type="ORF">CL55_00004580</name>
</gene>
<dbReference type="InterPro" id="IPR020013">
    <property type="entry name" value="Flagellar_FlgE/F/G"/>
</dbReference>
<accession>A0A0E3ZKE1</accession>
<dbReference type="InterPro" id="IPR010930">
    <property type="entry name" value="Flg_bb/hook_C_dom"/>
</dbReference>
<feature type="compositionally biased region" description="Polar residues" evidence="6">
    <location>
        <begin position="58"/>
        <end position="75"/>
    </location>
</feature>
<evidence type="ECO:0000256" key="4">
    <source>
        <dbReference type="ARBA" id="ARBA00023143"/>
    </source>
</evidence>
<protein>
    <recommendedName>
        <fullName evidence="3">Flagellar hook protein FlgE</fullName>
    </recommendedName>
</protein>
<dbReference type="GO" id="GO:0009425">
    <property type="term" value="C:bacterial-type flagellum basal body"/>
    <property type="evidence" value="ECO:0007669"/>
    <property type="project" value="UniProtKB-SubCell"/>
</dbReference>
<evidence type="ECO:0000256" key="2">
    <source>
        <dbReference type="ARBA" id="ARBA00009677"/>
    </source>
</evidence>
<dbReference type="OrthoDB" id="8578401at2"/>
<keyword evidence="4 5" id="KW-0975">Bacterial flagellum</keyword>
<dbReference type="AlphaFoldDB" id="A0A0E3ZKE1"/>
<dbReference type="EMBL" id="CP007501">
    <property type="protein sequence ID" value="AKD24791.1"/>
    <property type="molecule type" value="Genomic_DNA"/>
</dbReference>
<dbReference type="InterPro" id="IPR037058">
    <property type="entry name" value="Falgellar_hook_FlgE_sf"/>
</dbReference>
<keyword evidence="10" id="KW-0966">Cell projection</keyword>
<dbReference type="Proteomes" id="UP000061135">
    <property type="component" value="Chromosome"/>
</dbReference>
<dbReference type="KEGG" id="pdq:CL55_00004580"/>
<organism evidence="10 11">
    <name type="scientific">Polynucleobacter duraquae</name>
    <dbReference type="NCBI Taxonomy" id="1835254"/>
    <lineage>
        <taxon>Bacteria</taxon>
        <taxon>Pseudomonadati</taxon>
        <taxon>Pseudomonadota</taxon>
        <taxon>Betaproteobacteria</taxon>
        <taxon>Burkholderiales</taxon>
        <taxon>Burkholderiaceae</taxon>
        <taxon>Polynucleobacter</taxon>
    </lineage>
</organism>
<dbReference type="Pfam" id="PF06429">
    <property type="entry name" value="Flg_bbr_C"/>
    <property type="match status" value="1"/>
</dbReference>
<evidence type="ECO:0000259" key="7">
    <source>
        <dbReference type="Pfam" id="PF00460"/>
    </source>
</evidence>
<evidence type="ECO:0000256" key="3">
    <source>
        <dbReference type="ARBA" id="ARBA00019015"/>
    </source>
</evidence>
<comment type="similarity">
    <text evidence="2 5">Belongs to the flagella basal body rod proteins family.</text>
</comment>
<dbReference type="PATRIC" id="fig|576611.7.peg.462"/>
<dbReference type="RefSeq" id="WP_046329697.1">
    <property type="nucleotide sequence ID" value="NZ_CP007501.1"/>
</dbReference>
<dbReference type="Gene3D" id="2.60.98.20">
    <property type="entry name" value="Flagellar hook protein FlgE"/>
    <property type="match status" value="1"/>
</dbReference>
<evidence type="ECO:0000313" key="10">
    <source>
        <dbReference type="EMBL" id="AKD24791.1"/>
    </source>
</evidence>
<reference evidence="10 11" key="1">
    <citation type="submission" date="2014-03" db="EMBL/GenBank/DDBJ databases">
        <title>Genome of Polynucleobacter strain MWH-MoK4.</title>
        <authorList>
            <person name="Hahn M.W."/>
        </authorList>
    </citation>
    <scope>NUCLEOTIDE SEQUENCE [LARGE SCALE GENOMIC DNA]</scope>
    <source>
        <strain evidence="10 11">MWH-MoK4</strain>
    </source>
</reference>
<dbReference type="GO" id="GO:0071978">
    <property type="term" value="P:bacterial-type flagellum-dependent swarming motility"/>
    <property type="evidence" value="ECO:0007669"/>
    <property type="project" value="TreeGrafter"/>
</dbReference>
<dbReference type="HOGENOM" id="CLU_013687_2_0_4"/>
<dbReference type="NCBIfam" id="TIGR03506">
    <property type="entry name" value="FlgEFG_subfam"/>
    <property type="match status" value="2"/>
</dbReference>
<feature type="domain" description="Flagellar basal body rod protein N-terminal" evidence="7">
    <location>
        <begin position="8"/>
        <end position="33"/>
    </location>
</feature>